<dbReference type="InterPro" id="IPR011013">
    <property type="entry name" value="Gal_mutarotase_sf_dom"/>
</dbReference>
<evidence type="ECO:0000256" key="2">
    <source>
        <dbReference type="ARBA" id="ARBA00006699"/>
    </source>
</evidence>
<evidence type="ECO:0000259" key="7">
    <source>
        <dbReference type="Pfam" id="PF02278"/>
    </source>
</evidence>
<dbReference type="SUPFAM" id="SSF48230">
    <property type="entry name" value="Chondroitin AC/alginate lyase"/>
    <property type="match status" value="1"/>
</dbReference>
<proteinExistence type="inferred from homology"/>
<dbReference type="InterPro" id="IPR014718">
    <property type="entry name" value="GH-type_carb-bd"/>
</dbReference>
<dbReference type="InterPro" id="IPR011071">
    <property type="entry name" value="Lyase_8-like_C"/>
</dbReference>
<evidence type="ECO:0000256" key="4">
    <source>
        <dbReference type="ARBA" id="ARBA00022729"/>
    </source>
</evidence>
<reference evidence="11" key="1">
    <citation type="journal article" date="2019" name="Int. J. Syst. Evol. Microbiol.">
        <title>The Global Catalogue of Microorganisms (GCM) 10K type strain sequencing project: providing services to taxonomists for standard genome sequencing and annotation.</title>
        <authorList>
            <consortium name="The Broad Institute Genomics Platform"/>
            <consortium name="The Broad Institute Genome Sequencing Center for Infectious Disease"/>
            <person name="Wu L."/>
            <person name="Ma J."/>
        </authorList>
    </citation>
    <scope>NUCLEOTIDE SEQUENCE [LARGE SCALE GENOMIC DNA]</scope>
    <source>
        <strain evidence="11">KCTC 52298</strain>
    </source>
</reference>
<protein>
    <submittedName>
        <fullName evidence="10">Polysaccharide lyase family 8 super-sandwich domain-containing protein</fullName>
    </submittedName>
</protein>
<evidence type="ECO:0000256" key="6">
    <source>
        <dbReference type="ARBA" id="ARBA00023239"/>
    </source>
</evidence>
<keyword evidence="6 10" id="KW-0456">Lyase</keyword>
<dbReference type="InterPro" id="IPR004103">
    <property type="entry name" value="Lyase_8_C"/>
</dbReference>
<feature type="domain" description="Polysaccharide lyase family 8 C-terminal" evidence="8">
    <location>
        <begin position="606"/>
        <end position="672"/>
    </location>
</feature>
<dbReference type="PANTHER" id="PTHR38481">
    <property type="entry name" value="HYALURONATE LYASE"/>
    <property type="match status" value="1"/>
</dbReference>
<dbReference type="InterPro" id="IPR003159">
    <property type="entry name" value="Lyase_8_central_dom"/>
</dbReference>
<dbReference type="InterPro" id="IPR038970">
    <property type="entry name" value="Lyase_8"/>
</dbReference>
<dbReference type="GO" id="GO:0016829">
    <property type="term" value="F:lyase activity"/>
    <property type="evidence" value="ECO:0007669"/>
    <property type="project" value="UniProtKB-KW"/>
</dbReference>
<gene>
    <name evidence="10" type="ORF">ACFSQW_15310</name>
</gene>
<comment type="cofactor">
    <cofactor evidence="1">
        <name>Ca(2+)</name>
        <dbReference type="ChEBI" id="CHEBI:29108"/>
    </cofactor>
</comment>
<dbReference type="InterPro" id="IPR012970">
    <property type="entry name" value="Lyase_8_alpha_N"/>
</dbReference>
<dbReference type="Pfam" id="PF02884">
    <property type="entry name" value="Lyase_8_C"/>
    <property type="match status" value="1"/>
</dbReference>
<evidence type="ECO:0000313" key="11">
    <source>
        <dbReference type="Proteomes" id="UP001597440"/>
    </source>
</evidence>
<evidence type="ECO:0000256" key="1">
    <source>
        <dbReference type="ARBA" id="ARBA00001913"/>
    </source>
</evidence>
<comment type="similarity">
    <text evidence="2">Belongs to the polysaccharide lyase 8 family.</text>
</comment>
<dbReference type="PANTHER" id="PTHR38481:SF1">
    <property type="entry name" value="HYALURONATE LYASE"/>
    <property type="match status" value="1"/>
</dbReference>
<keyword evidence="11" id="KW-1185">Reference proteome</keyword>
<accession>A0ABW5L5E8</accession>
<dbReference type="SUPFAM" id="SSF49863">
    <property type="entry name" value="Hyaluronate lyase-like, C-terminal domain"/>
    <property type="match status" value="1"/>
</dbReference>
<dbReference type="Gene3D" id="2.60.220.10">
    <property type="entry name" value="Polysaccharide lyase family 8-like, C-terminal"/>
    <property type="match status" value="1"/>
</dbReference>
<dbReference type="Pfam" id="PF08124">
    <property type="entry name" value="Lyase_8_N"/>
    <property type="match status" value="1"/>
</dbReference>
<comment type="subunit">
    <text evidence="3">Monomer.</text>
</comment>
<dbReference type="Gene3D" id="2.70.98.10">
    <property type="match status" value="1"/>
</dbReference>
<dbReference type="EMBL" id="JBHULD010000014">
    <property type="protein sequence ID" value="MFD2555768.1"/>
    <property type="molecule type" value="Genomic_DNA"/>
</dbReference>
<dbReference type="Pfam" id="PF02278">
    <property type="entry name" value="Lyase_8"/>
    <property type="match status" value="1"/>
</dbReference>
<evidence type="ECO:0000256" key="3">
    <source>
        <dbReference type="ARBA" id="ARBA00011245"/>
    </source>
</evidence>
<dbReference type="InterPro" id="IPR008929">
    <property type="entry name" value="Chondroitin_lyas"/>
</dbReference>
<feature type="domain" description="Polysaccharide lyase family 8 central" evidence="7">
    <location>
        <begin position="336"/>
        <end position="589"/>
    </location>
</feature>
<feature type="domain" description="Polysaccharide lyase 8 N-terminal alpha-helical" evidence="9">
    <location>
        <begin position="28"/>
        <end position="297"/>
    </location>
</feature>
<keyword evidence="4" id="KW-0732">Signal</keyword>
<evidence type="ECO:0000259" key="9">
    <source>
        <dbReference type="Pfam" id="PF08124"/>
    </source>
</evidence>
<keyword evidence="5" id="KW-0106">Calcium</keyword>
<organism evidence="10 11">
    <name type="scientific">Sphingobacterium tabacisoli</name>
    <dbReference type="NCBI Taxonomy" id="2044855"/>
    <lineage>
        <taxon>Bacteria</taxon>
        <taxon>Pseudomonadati</taxon>
        <taxon>Bacteroidota</taxon>
        <taxon>Sphingobacteriia</taxon>
        <taxon>Sphingobacteriales</taxon>
        <taxon>Sphingobacteriaceae</taxon>
        <taxon>Sphingobacterium</taxon>
    </lineage>
</organism>
<evidence type="ECO:0000259" key="8">
    <source>
        <dbReference type="Pfam" id="PF02884"/>
    </source>
</evidence>
<sequence length="709" mass="80572">MYSNDSTLFNRISRQLHEQQLKEQIDLHLLDKNVGSYLATLDLSTGEWPEFDYKDHKRINPSWIPVLERMRLMTVAYTHPQSIYFESEILQQAINKSLYFFTSQERLPYCDNWYIQGITRPQSLTKSLLNMRLASRGLDPEVEGSLRTAICIDTAVNSPGRNNPNHKYNFGANKAQIAKGWIVMGAVLEDVNMLELGVREVYSPIQQTVGEGIQYDMSYDMHYGYLYNGSYGVDFMQSVVETAMYTKGTAYALKGQKLELFRHFVIESIFGLMRGSYMDWNVLGRGISRFGATKKDFRVVLDRLVQIDPQARDIYGTIRERLYGDLPASYGVQSSHRHYWTTDYTVHKRAGYTFSIHAVSDRNFAQEIGNQENLQGYWGAQGTTNLQLKGGEYYNIFPLWDWARLPGTTLPDTVPILKDKAPGSGDRRGTDSFSGGVSDSLYGVTAYVVNDDLETSYKKSWFMFDEEIVCLGTGISSTGDVAVNTNLNQCLLGAEGIFLKEKANSRAVALKSNILKGRFFGLWHDDVGYYFPTLPSIELSINRREGDWSAIRSAQQVEKKEVKDVFQLSIPHGMRPENATYAYILYPGIGQPEAMQKMGKDNRVNIVCNTNSLQAVYHKKLKIHQIAFYSSDAVYEDEKIRIKTDTPVLLMLKKTSNKGYELYVSDPTQKHGHIELSVFFKKQNSLKQFPIDLAGKPYGGQSKGISFNL</sequence>
<dbReference type="Gene3D" id="1.50.10.100">
    <property type="entry name" value="Chondroitin AC/alginate lyase"/>
    <property type="match status" value="1"/>
</dbReference>
<evidence type="ECO:0000313" key="10">
    <source>
        <dbReference type="EMBL" id="MFD2555768.1"/>
    </source>
</evidence>
<dbReference type="SUPFAM" id="SSF74650">
    <property type="entry name" value="Galactose mutarotase-like"/>
    <property type="match status" value="1"/>
</dbReference>
<dbReference type="Proteomes" id="UP001597440">
    <property type="component" value="Unassembled WGS sequence"/>
</dbReference>
<name>A0ABW5L5E8_9SPHI</name>
<comment type="caution">
    <text evidence="10">The sequence shown here is derived from an EMBL/GenBank/DDBJ whole genome shotgun (WGS) entry which is preliminary data.</text>
</comment>
<evidence type="ECO:0000256" key="5">
    <source>
        <dbReference type="ARBA" id="ARBA00022837"/>
    </source>
</evidence>